<accession>A0ABX6YZQ9</accession>
<keyword evidence="3" id="KW-0489">Methyltransferase</keyword>
<evidence type="ECO:0000313" key="10">
    <source>
        <dbReference type="Proteomes" id="UP000192422"/>
    </source>
</evidence>
<dbReference type="InterPro" id="IPR002052">
    <property type="entry name" value="DNA_methylase_N6_adenine_CS"/>
</dbReference>
<evidence type="ECO:0000259" key="7">
    <source>
        <dbReference type="Pfam" id="PF01555"/>
    </source>
</evidence>
<keyword evidence="4" id="KW-0808">Transferase</keyword>
<dbReference type="Pfam" id="PF12564">
    <property type="entry name" value="TypeIII_RM_meth"/>
    <property type="match status" value="1"/>
</dbReference>
<keyword evidence="10" id="KW-1185">Reference proteome</keyword>
<dbReference type="InterPro" id="IPR029063">
    <property type="entry name" value="SAM-dependent_MTases_sf"/>
</dbReference>
<evidence type="ECO:0000313" key="9">
    <source>
        <dbReference type="EMBL" id="QPZ93372.1"/>
    </source>
</evidence>
<evidence type="ECO:0000256" key="1">
    <source>
        <dbReference type="ARBA" id="ARBA00006594"/>
    </source>
</evidence>
<feature type="domain" description="Type III restriction/modification enzyme methylation subunit" evidence="8">
    <location>
        <begin position="37"/>
        <end position="92"/>
    </location>
</feature>
<dbReference type="Proteomes" id="UP000192422">
    <property type="component" value="Plasmid pTElox9"/>
</dbReference>
<reference evidence="9 10" key="1">
    <citation type="submission" date="2020-05" db="EMBL/GenBank/DDBJ databases">
        <title>Thioclava electrotropha strain Elox9 finished genome.</title>
        <authorList>
            <person name="Rowe A.R."/>
            <person name="Wilbanks E.G."/>
        </authorList>
    </citation>
    <scope>NUCLEOTIDE SEQUENCE [LARGE SCALE GENOMIC DNA]</scope>
    <source>
        <strain evidence="9 10">Elox9</strain>
        <plasmid evidence="9 10">pTElox9</plasmid>
    </source>
</reference>
<evidence type="ECO:0000256" key="3">
    <source>
        <dbReference type="ARBA" id="ARBA00022603"/>
    </source>
</evidence>
<dbReference type="Gene3D" id="3.40.50.150">
    <property type="entry name" value="Vaccinia Virus protein VP39"/>
    <property type="match status" value="1"/>
</dbReference>
<comment type="catalytic activity">
    <reaction evidence="6">
        <text>a 2'-deoxyadenosine in DNA + S-adenosyl-L-methionine = an N(6)-methyl-2'-deoxyadenosine in DNA + S-adenosyl-L-homocysteine + H(+)</text>
        <dbReference type="Rhea" id="RHEA:15197"/>
        <dbReference type="Rhea" id="RHEA-COMP:12418"/>
        <dbReference type="Rhea" id="RHEA-COMP:12419"/>
        <dbReference type="ChEBI" id="CHEBI:15378"/>
        <dbReference type="ChEBI" id="CHEBI:57856"/>
        <dbReference type="ChEBI" id="CHEBI:59789"/>
        <dbReference type="ChEBI" id="CHEBI:90615"/>
        <dbReference type="ChEBI" id="CHEBI:90616"/>
        <dbReference type="EC" id="2.1.1.72"/>
    </reaction>
</comment>
<dbReference type="PROSITE" id="PS00092">
    <property type="entry name" value="N6_MTASE"/>
    <property type="match status" value="1"/>
</dbReference>
<dbReference type="RefSeq" id="WP_083080440.1">
    <property type="nucleotide sequence ID" value="NZ_CP053563.1"/>
</dbReference>
<evidence type="ECO:0000256" key="5">
    <source>
        <dbReference type="ARBA" id="ARBA00022691"/>
    </source>
</evidence>
<dbReference type="InterPro" id="IPR002295">
    <property type="entry name" value="N4/N6-MTase_EcoPI_Mod-like"/>
</dbReference>
<proteinExistence type="inferred from homology"/>
<dbReference type="InterPro" id="IPR002941">
    <property type="entry name" value="DNA_methylase_N4/N6"/>
</dbReference>
<dbReference type="PRINTS" id="PR00506">
    <property type="entry name" value="D21N6MTFRASE"/>
</dbReference>
<evidence type="ECO:0000259" key="8">
    <source>
        <dbReference type="Pfam" id="PF12564"/>
    </source>
</evidence>
<comment type="similarity">
    <text evidence="1">Belongs to the N(4)/N(6)-methyltransferase family.</text>
</comment>
<evidence type="ECO:0000256" key="6">
    <source>
        <dbReference type="ARBA" id="ARBA00047942"/>
    </source>
</evidence>
<dbReference type="InterPro" id="IPR022221">
    <property type="entry name" value="TypeIII_RM_meth"/>
</dbReference>
<feature type="domain" description="DNA methylase N-4/N-6" evidence="7">
    <location>
        <begin position="200"/>
        <end position="491"/>
    </location>
</feature>
<dbReference type="Pfam" id="PF01555">
    <property type="entry name" value="N6_N4_Mtase"/>
    <property type="match status" value="1"/>
</dbReference>
<dbReference type="EC" id="2.1.1.72" evidence="2"/>
<keyword evidence="5" id="KW-0949">S-adenosyl-L-methionine</keyword>
<protein>
    <recommendedName>
        <fullName evidence="2">site-specific DNA-methyltransferase (adenine-specific)</fullName>
        <ecNumber evidence="2">2.1.1.72</ecNumber>
    </recommendedName>
</protein>
<evidence type="ECO:0000256" key="4">
    <source>
        <dbReference type="ARBA" id="ARBA00022679"/>
    </source>
</evidence>
<keyword evidence="9" id="KW-0614">Plasmid</keyword>
<organism evidence="9 10">
    <name type="scientific">Thioclava electrotropha</name>
    <dbReference type="NCBI Taxonomy" id="1549850"/>
    <lineage>
        <taxon>Bacteria</taxon>
        <taxon>Pseudomonadati</taxon>
        <taxon>Pseudomonadota</taxon>
        <taxon>Alphaproteobacteria</taxon>
        <taxon>Rhodobacterales</taxon>
        <taxon>Paracoccaceae</taxon>
        <taxon>Thioclava</taxon>
    </lineage>
</organism>
<gene>
    <name evidence="9" type="ORF">AKL02_020545</name>
</gene>
<dbReference type="SUPFAM" id="SSF53335">
    <property type="entry name" value="S-adenosyl-L-methionine-dependent methyltransferases"/>
    <property type="match status" value="1"/>
</dbReference>
<name>A0ABX6YZQ9_9RHOB</name>
<sequence length="627" mass="70580">MQNLLDDLTELLQADQAFISDGAILKNAVIEAALNMEPRLLELLMQSDTIKAHFFTEVAGALVFDKVKFQDFVSNKAFLPDSYTAFKNRIGLTDVRGDYLSQSRDVVLAWPYKDCVLEGGMTKEDRGRNEVFWNTTLAPDDITRLFEPKVLTGWERWDAEAVAEGKAKPVGEVSEDDNLLIKGNNLLALHSLKARYAGKVKLIYIDPPYNTGSDGFKYNDRFNHSAWLTFMRSRLEISKELLSRDGTIFVNMDDNEAHYCKVLMDEVFGRDCFIANIVWQKRYSRENRTAIGAAHDHILLFSKIPDAYKDSFNKLPLGEKQKSVYSNPNDDPRGLWRGVSLSAQGYRPNQMYEIVAPSGKVHKPPAGSCWKVVRAEYDRLLADDRIYFGKNGDAVPSRKQFLKDIEGIAPWTWWPHDEAGHTDEAKREVYELFGAEEANKLTPKPERLLERILHVATKPGDLVLDFFAGSGTTASVAFKLGRKWIAVEQLDYIRDLPASRLKKVIEGEQGGISKAVEWQGGGSFVYAELAASNSAFADQIEAAQDMAALQTIHADMEATGYLRYDVDLSTFDTDDFVALPIDDAKRVLMDCLDANHLYVNLGSLDDADFDISHEDARATRSFYGLDQ</sequence>
<evidence type="ECO:0000256" key="2">
    <source>
        <dbReference type="ARBA" id="ARBA00011900"/>
    </source>
</evidence>
<dbReference type="EMBL" id="CP053563">
    <property type="protein sequence ID" value="QPZ93372.1"/>
    <property type="molecule type" value="Genomic_DNA"/>
</dbReference>
<geneLocation type="plasmid" evidence="9 10">
    <name>pTElox9</name>
</geneLocation>